<dbReference type="RefSeq" id="WP_141842273.1">
    <property type="nucleotide sequence ID" value="NZ_VFPM01000001.1"/>
</dbReference>
<proteinExistence type="predicted"/>
<keyword evidence="1" id="KW-0472">Membrane</keyword>
<protein>
    <submittedName>
        <fullName evidence="2">Uncharacterized protein</fullName>
    </submittedName>
</protein>
<feature type="transmembrane region" description="Helical" evidence="1">
    <location>
        <begin position="57"/>
        <end position="72"/>
    </location>
</feature>
<evidence type="ECO:0000256" key="1">
    <source>
        <dbReference type="SAM" id="Phobius"/>
    </source>
</evidence>
<keyword evidence="1" id="KW-1133">Transmembrane helix</keyword>
<keyword evidence="1" id="KW-0812">Transmembrane</keyword>
<evidence type="ECO:0000313" key="3">
    <source>
        <dbReference type="Proteomes" id="UP000316747"/>
    </source>
</evidence>
<accession>A0A543I252</accession>
<comment type="caution">
    <text evidence="2">The sequence shown here is derived from an EMBL/GenBank/DDBJ whole genome shotgun (WGS) entry which is preliminary data.</text>
</comment>
<feature type="transmembrane region" description="Helical" evidence="1">
    <location>
        <begin position="84"/>
        <end position="100"/>
    </location>
</feature>
<dbReference type="EMBL" id="VFPM01000001">
    <property type="protein sequence ID" value="TQM64664.1"/>
    <property type="molecule type" value="Genomic_DNA"/>
</dbReference>
<dbReference type="OrthoDB" id="5114731at2"/>
<name>A0A543I252_9MICO</name>
<evidence type="ECO:0000313" key="2">
    <source>
        <dbReference type="EMBL" id="TQM64664.1"/>
    </source>
</evidence>
<reference evidence="2 3" key="1">
    <citation type="submission" date="2019-06" db="EMBL/GenBank/DDBJ databases">
        <title>Genome sequencing of plant associated microbes to promote plant fitness in Sorghum bicolor and Oryza sativa.</title>
        <authorList>
            <person name="Coleman-Derr D."/>
        </authorList>
    </citation>
    <scope>NUCLEOTIDE SEQUENCE [LARGE SCALE GENOMIC DNA]</scope>
    <source>
        <strain evidence="2 3">KV-663</strain>
    </source>
</reference>
<gene>
    <name evidence="2" type="ORF">FBY41_1039</name>
</gene>
<feature type="transmembrane region" description="Helical" evidence="1">
    <location>
        <begin position="112"/>
        <end position="135"/>
    </location>
</feature>
<feature type="transmembrane region" description="Helical" evidence="1">
    <location>
        <begin position="147"/>
        <end position="165"/>
    </location>
</feature>
<dbReference type="Proteomes" id="UP000316747">
    <property type="component" value="Unassembled WGS sequence"/>
</dbReference>
<sequence>MTTDPTPPAEEQAPKSIGLLDGEGRQLAAACLAGAALGSWPAFTMGVYGVVFFEQHLSLWATATSVFLALGVSKGPRIWARPQVLALLLPSLWVVLAWILPVGGTSGIYQVLFWFGVVITVVGLPAMAAILVRLLIPGAERLRGKRALAAAIVVSLLMLVSFGLGTQHPRLLTCEDFTISGNYAPENCSPGTGSTVR</sequence>
<organism evidence="2 3">
    <name type="scientific">Humibacillus xanthopallidus</name>
    <dbReference type="NCBI Taxonomy" id="412689"/>
    <lineage>
        <taxon>Bacteria</taxon>
        <taxon>Bacillati</taxon>
        <taxon>Actinomycetota</taxon>
        <taxon>Actinomycetes</taxon>
        <taxon>Micrococcales</taxon>
        <taxon>Intrasporangiaceae</taxon>
        <taxon>Humibacillus</taxon>
    </lineage>
</organism>
<keyword evidence="3" id="KW-1185">Reference proteome</keyword>
<dbReference type="AlphaFoldDB" id="A0A543I252"/>